<accession>A0AAJ0DEK3</accession>
<evidence type="ECO:0000313" key="2">
    <source>
        <dbReference type="EMBL" id="KAK3052451.1"/>
    </source>
</evidence>
<protein>
    <submittedName>
        <fullName evidence="2">Uncharacterized protein</fullName>
    </submittedName>
</protein>
<organism evidence="2 3">
    <name type="scientific">Extremus antarcticus</name>
    <dbReference type="NCBI Taxonomy" id="702011"/>
    <lineage>
        <taxon>Eukaryota</taxon>
        <taxon>Fungi</taxon>
        <taxon>Dikarya</taxon>
        <taxon>Ascomycota</taxon>
        <taxon>Pezizomycotina</taxon>
        <taxon>Dothideomycetes</taxon>
        <taxon>Dothideomycetidae</taxon>
        <taxon>Mycosphaerellales</taxon>
        <taxon>Extremaceae</taxon>
        <taxon>Extremus</taxon>
    </lineage>
</organism>
<dbReference type="EMBL" id="JAWDJX010000020">
    <property type="protein sequence ID" value="KAK3052451.1"/>
    <property type="molecule type" value="Genomic_DNA"/>
</dbReference>
<feature type="compositionally biased region" description="Low complexity" evidence="1">
    <location>
        <begin position="9"/>
        <end position="20"/>
    </location>
</feature>
<comment type="caution">
    <text evidence="2">The sequence shown here is derived from an EMBL/GenBank/DDBJ whole genome shotgun (WGS) entry which is preliminary data.</text>
</comment>
<keyword evidence="3" id="KW-1185">Reference proteome</keyword>
<sequence length="684" mass="77016">MNTYPQSAYYPLPQPHQQQYYQSDPNATVWNSAPINAILSSPSRQQPNGYQQHVAPSGMLDERLQEQIRGLAQVDVLPTSTQDEASPPSEEPQTQRRGVRRNGEIDKRYRLYKPGGYCRQTVAPGALIDPSEEIYRARDQPTDDPQSQRPDEEPPRKKHAGGRPPTGIFDAEPTKKYIEIIRGKTASKDAKEFMIALPPIVGSKQIWSNKQTDYNSFPPDLDAFRELVYALEKPTLLTSQQYADYWPHISNIFNRSLRSTHCPNGTRWEQHSCRHARRVNIRRRPPLPDDQRKRKRKVIDLAAEDEKPCAMRFRLVMYINHAATPEDHKTCLGSCLCVPDWVHLEQMPKSEPHNHELDSLDRFRRADSLKYFAKHKCEEGPYMPDAVLTWMKAKFGEVTKQMAYFTEFDIATAAWKTIRDKGPEMKQEVDDVEEMEAVERRACVDAVATTTVEGLKQALLALLAAHPEAVKTVKPLLDAAQLPTLPVENKDGLSHKHIMYGEDIRVPDPGFPSKMQDGSIYRRPANPKLPTKGYIRADPAMLAKLKRQQDYVVIGLGMGGGGGGLPYQASSSVQAGQGRPYPSLPPAPASQPQGRRSDMPPVMIQPQPHAAHPPQHPPPPTHPPATSNTLSLIHYSSPYAHHSAHQPHPQAAPAHHHNLTTLHRPLRLNLAKYRPPRSPIAHSH</sequence>
<feature type="region of interest" description="Disordered" evidence="1">
    <location>
        <begin position="138"/>
        <end position="170"/>
    </location>
</feature>
<name>A0AAJ0DEK3_9PEZI</name>
<proteinExistence type="predicted"/>
<evidence type="ECO:0000256" key="1">
    <source>
        <dbReference type="SAM" id="MobiDB-lite"/>
    </source>
</evidence>
<feature type="compositionally biased region" description="Pro residues" evidence="1">
    <location>
        <begin position="614"/>
        <end position="623"/>
    </location>
</feature>
<gene>
    <name evidence="2" type="ORF">LTR09_006305</name>
</gene>
<feature type="region of interest" description="Disordered" evidence="1">
    <location>
        <begin position="1"/>
        <end position="20"/>
    </location>
</feature>
<feature type="region of interest" description="Disordered" evidence="1">
    <location>
        <begin position="38"/>
        <end position="64"/>
    </location>
</feature>
<evidence type="ECO:0000313" key="3">
    <source>
        <dbReference type="Proteomes" id="UP001271007"/>
    </source>
</evidence>
<feature type="compositionally biased region" description="Polar residues" evidence="1">
    <location>
        <begin position="38"/>
        <end position="51"/>
    </location>
</feature>
<dbReference type="Proteomes" id="UP001271007">
    <property type="component" value="Unassembled WGS sequence"/>
</dbReference>
<dbReference type="AlphaFoldDB" id="A0AAJ0DEK3"/>
<feature type="region of interest" description="Disordered" evidence="1">
    <location>
        <begin position="567"/>
        <end position="630"/>
    </location>
</feature>
<feature type="region of interest" description="Disordered" evidence="1">
    <location>
        <begin position="79"/>
        <end position="106"/>
    </location>
</feature>
<reference evidence="2" key="1">
    <citation type="submission" date="2023-04" db="EMBL/GenBank/DDBJ databases">
        <title>Black Yeasts Isolated from many extreme environments.</title>
        <authorList>
            <person name="Coleine C."/>
            <person name="Stajich J.E."/>
            <person name="Selbmann L."/>
        </authorList>
    </citation>
    <scope>NUCLEOTIDE SEQUENCE</scope>
    <source>
        <strain evidence="2">CCFEE 5312</strain>
    </source>
</reference>